<dbReference type="Proteomes" id="UP000798808">
    <property type="component" value="Unassembled WGS sequence"/>
</dbReference>
<dbReference type="Pfam" id="PF00058">
    <property type="entry name" value="Ldl_recept_b"/>
    <property type="match status" value="1"/>
</dbReference>
<evidence type="ECO:0000256" key="1">
    <source>
        <dbReference type="SAM" id="SignalP"/>
    </source>
</evidence>
<dbReference type="PROSITE" id="PS51120">
    <property type="entry name" value="LDLRB"/>
    <property type="match status" value="1"/>
</dbReference>
<evidence type="ECO:0000259" key="2">
    <source>
        <dbReference type="PROSITE" id="PS50093"/>
    </source>
</evidence>
<protein>
    <submittedName>
        <fullName evidence="3">PKD domain-containing protein</fullName>
    </submittedName>
</protein>
<keyword evidence="1" id="KW-0732">Signal</keyword>
<gene>
    <name evidence="3" type="ORF">E1163_23055</name>
</gene>
<sequence length="372" mass="40015">MKNLYKIIFAFTLVLVAIACKDDEFPVPQASTVDVDFDFSVDNEGFAPATVTFTNQTRVAEGVTASYAWNFGDGSSSTEKDPAHIYSAPGSYKVTLTATTVDDVDFIEKTVTIKDPDALTVRLFVIDAIDLTISEVNGSSFSIAGSGIGMEYDATNEKIYYTDSDNGALMRANLDGSEIEEVVSGFTSPRDIALDIDNNMAYVADRGGDAVYAVDLTDKSKEILYDNAGSGLGKLPVGLDIYDGNLYITCVDVGAEAVWKGNVDGSGVTRIIDYATGGYGYGLAIDEQNERIYFDNADNSTIMSANLDGSGVQTITETTDRAYGIAIDNENGKIYWTEIESGNVYMADLNGANKVTLSSDFSDPRGIFFIPN</sequence>
<feature type="domain" description="PKD" evidence="2">
    <location>
        <begin position="40"/>
        <end position="99"/>
    </location>
</feature>
<reference evidence="3 4" key="1">
    <citation type="submission" date="2019-02" db="EMBL/GenBank/DDBJ databases">
        <authorList>
            <person name="Goldberg S.R."/>
            <person name="Haltli B.A."/>
            <person name="Correa H."/>
            <person name="Russell K.G."/>
        </authorList>
    </citation>
    <scope>NUCLEOTIDE SEQUENCE [LARGE SCALE GENOMIC DNA]</scope>
    <source>
        <strain evidence="3 4">JCM 16186</strain>
    </source>
</reference>
<evidence type="ECO:0000313" key="4">
    <source>
        <dbReference type="Proteomes" id="UP000798808"/>
    </source>
</evidence>
<dbReference type="InterPro" id="IPR000033">
    <property type="entry name" value="LDLR_classB_rpt"/>
</dbReference>
<dbReference type="InterPro" id="IPR011042">
    <property type="entry name" value="6-blade_b-propeller_TolB-like"/>
</dbReference>
<dbReference type="PANTHER" id="PTHR46513">
    <property type="entry name" value="VITELLOGENIN RECEPTOR-LIKE PROTEIN-RELATED-RELATED"/>
    <property type="match status" value="1"/>
</dbReference>
<accession>A0ABW9RUG6</accession>
<dbReference type="Gene3D" id="2.120.10.30">
    <property type="entry name" value="TolB, C-terminal domain"/>
    <property type="match status" value="2"/>
</dbReference>
<dbReference type="PROSITE" id="PS51257">
    <property type="entry name" value="PROKAR_LIPOPROTEIN"/>
    <property type="match status" value="1"/>
</dbReference>
<dbReference type="PROSITE" id="PS50093">
    <property type="entry name" value="PKD"/>
    <property type="match status" value="1"/>
</dbReference>
<evidence type="ECO:0000313" key="3">
    <source>
        <dbReference type="EMBL" id="MTI27854.1"/>
    </source>
</evidence>
<feature type="signal peptide" evidence="1">
    <location>
        <begin position="1"/>
        <end position="21"/>
    </location>
</feature>
<name>A0ABW9RUG6_9BACT</name>
<dbReference type="EMBL" id="SMLW01000645">
    <property type="protein sequence ID" value="MTI27854.1"/>
    <property type="molecule type" value="Genomic_DNA"/>
</dbReference>
<dbReference type="Gene3D" id="2.60.40.10">
    <property type="entry name" value="Immunoglobulins"/>
    <property type="match status" value="1"/>
</dbReference>
<dbReference type="Pfam" id="PF18911">
    <property type="entry name" value="PKD_4"/>
    <property type="match status" value="1"/>
</dbReference>
<dbReference type="InterPro" id="IPR000601">
    <property type="entry name" value="PKD_dom"/>
</dbReference>
<organism evidence="3 4">
    <name type="scientific">Fulvivirga kasyanovii</name>
    <dbReference type="NCBI Taxonomy" id="396812"/>
    <lineage>
        <taxon>Bacteria</taxon>
        <taxon>Pseudomonadati</taxon>
        <taxon>Bacteroidota</taxon>
        <taxon>Cytophagia</taxon>
        <taxon>Cytophagales</taxon>
        <taxon>Fulvivirgaceae</taxon>
        <taxon>Fulvivirga</taxon>
    </lineage>
</organism>
<dbReference type="RefSeq" id="WP_155174854.1">
    <property type="nucleotide sequence ID" value="NZ_BAAAFL010000016.1"/>
</dbReference>
<dbReference type="InterPro" id="IPR022409">
    <property type="entry name" value="PKD/Chitinase_dom"/>
</dbReference>
<proteinExistence type="predicted"/>
<dbReference type="InterPro" id="IPR050778">
    <property type="entry name" value="Cueball_EGF_LRP_Nidogen"/>
</dbReference>
<dbReference type="InterPro" id="IPR035986">
    <property type="entry name" value="PKD_dom_sf"/>
</dbReference>
<dbReference type="InterPro" id="IPR013783">
    <property type="entry name" value="Ig-like_fold"/>
</dbReference>
<dbReference type="SMART" id="SM00135">
    <property type="entry name" value="LY"/>
    <property type="match status" value="4"/>
</dbReference>
<comment type="caution">
    <text evidence="3">The sequence shown here is derived from an EMBL/GenBank/DDBJ whole genome shotgun (WGS) entry which is preliminary data.</text>
</comment>
<dbReference type="SUPFAM" id="SSF49299">
    <property type="entry name" value="PKD domain"/>
    <property type="match status" value="1"/>
</dbReference>
<dbReference type="SMART" id="SM00089">
    <property type="entry name" value="PKD"/>
    <property type="match status" value="1"/>
</dbReference>
<feature type="chain" id="PRO_5045813700" evidence="1">
    <location>
        <begin position="22"/>
        <end position="372"/>
    </location>
</feature>
<dbReference type="PANTHER" id="PTHR46513:SF13">
    <property type="entry name" value="EGF-LIKE DOMAIN-CONTAINING PROTEIN"/>
    <property type="match status" value="1"/>
</dbReference>
<keyword evidence="4" id="KW-1185">Reference proteome</keyword>
<dbReference type="CDD" id="cd00146">
    <property type="entry name" value="PKD"/>
    <property type="match status" value="1"/>
</dbReference>
<dbReference type="SUPFAM" id="SSF63825">
    <property type="entry name" value="YWTD domain"/>
    <property type="match status" value="1"/>
</dbReference>